<feature type="transmembrane region" description="Helical" evidence="6">
    <location>
        <begin position="280"/>
        <end position="303"/>
    </location>
</feature>
<keyword evidence="10" id="KW-1185">Reference proteome</keyword>
<dbReference type="OrthoDB" id="5296287at2759"/>
<evidence type="ECO:0000256" key="4">
    <source>
        <dbReference type="ARBA" id="ARBA00023136"/>
    </source>
</evidence>
<feature type="transmembrane region" description="Helical" evidence="6">
    <location>
        <begin position="25"/>
        <end position="43"/>
    </location>
</feature>
<feature type="compositionally biased region" description="Basic and acidic residues" evidence="5">
    <location>
        <begin position="470"/>
        <end position="484"/>
    </location>
</feature>
<dbReference type="InterPro" id="IPR005828">
    <property type="entry name" value="MFS_sugar_transport-like"/>
</dbReference>
<dbReference type="PROSITE" id="PS50850">
    <property type="entry name" value="MFS"/>
    <property type="match status" value="1"/>
</dbReference>
<evidence type="ECO:0000256" key="5">
    <source>
        <dbReference type="SAM" id="MobiDB-lite"/>
    </source>
</evidence>
<evidence type="ECO:0000256" key="6">
    <source>
        <dbReference type="SAM" id="Phobius"/>
    </source>
</evidence>
<dbReference type="CDD" id="cd17317">
    <property type="entry name" value="MFS_SLC22"/>
    <property type="match status" value="1"/>
</dbReference>
<dbReference type="InterPro" id="IPR036259">
    <property type="entry name" value="MFS_trans_sf"/>
</dbReference>
<sequence>MAGRLIGAVTCGMVSDRFGRRITALLYHGIKVVGAMIACFVPFYESFVFGRFLLAVGSTGSNLATYVLLSEIVGKKYRGIYGVSWNIMFSFGSCAIPGIAFWIRDYLKLQHAFAWPNLVMVTYFFCLDESPRWLAAQGRDDEAIAILQKIAQVNRKPVLSDDVHFNEEREKVSQMKSAQNGTILDLFKTPNMRRKMLILSLTWFTGSMLFYGLSLNSGRLPGDVFVNTFLLSLVEAIGNVCCMFLIDRLGRRRTVGGFMLIGGVLTLGCIPFLIIDDLEIGATVLSVMGKGFVTVSFTGVYILTSEIVPTSVRNIGVGFTSMCARIAGMAAPYVGGPLGDVEVYLPSLIFCVLAFVSGSLVFLLPETLGQNLPDTILESEEFGKKKATIAPVEKYIEEGNGSDAPPGTVMPRNTPDAVQLSEELGNGNANHFAQEMVEGGNGRLNTEVNQNTPGTSPELEDLGKANVAEKHHNFQKEEVSREEDQFSTDL</sequence>
<evidence type="ECO:0000313" key="9">
    <source>
        <dbReference type="EnsemblMetazoa" id="CapteP166395"/>
    </source>
</evidence>
<dbReference type="PANTHER" id="PTHR24064">
    <property type="entry name" value="SOLUTE CARRIER FAMILY 22 MEMBER"/>
    <property type="match status" value="1"/>
</dbReference>
<feature type="region of interest" description="Disordered" evidence="5">
    <location>
        <begin position="470"/>
        <end position="490"/>
    </location>
</feature>
<reference evidence="8 10" key="2">
    <citation type="journal article" date="2013" name="Nature">
        <title>Insights into bilaterian evolution from three spiralian genomes.</title>
        <authorList>
            <person name="Simakov O."/>
            <person name="Marletaz F."/>
            <person name="Cho S.J."/>
            <person name="Edsinger-Gonzales E."/>
            <person name="Havlak P."/>
            <person name="Hellsten U."/>
            <person name="Kuo D.H."/>
            <person name="Larsson T."/>
            <person name="Lv J."/>
            <person name="Arendt D."/>
            <person name="Savage R."/>
            <person name="Osoegawa K."/>
            <person name="de Jong P."/>
            <person name="Grimwood J."/>
            <person name="Chapman J.A."/>
            <person name="Shapiro H."/>
            <person name="Aerts A."/>
            <person name="Otillar R.P."/>
            <person name="Terry A.Y."/>
            <person name="Boore J.L."/>
            <person name="Grigoriev I.V."/>
            <person name="Lindberg D.R."/>
            <person name="Seaver E.C."/>
            <person name="Weisblat D.A."/>
            <person name="Putnam N.H."/>
            <person name="Rokhsar D.S."/>
        </authorList>
    </citation>
    <scope>NUCLEOTIDE SEQUENCE</scope>
    <source>
        <strain evidence="8 10">I ESC-2004</strain>
    </source>
</reference>
<name>R7TWD4_CAPTE</name>
<evidence type="ECO:0000256" key="1">
    <source>
        <dbReference type="ARBA" id="ARBA00004141"/>
    </source>
</evidence>
<dbReference type="InterPro" id="IPR020846">
    <property type="entry name" value="MFS_dom"/>
</dbReference>
<dbReference type="EMBL" id="AMQN01010561">
    <property type="status" value="NOT_ANNOTATED_CDS"/>
    <property type="molecule type" value="Genomic_DNA"/>
</dbReference>
<keyword evidence="3 6" id="KW-1133">Transmembrane helix</keyword>
<accession>R7TWD4</accession>
<feature type="transmembrane region" description="Helical" evidence="6">
    <location>
        <begin position="315"/>
        <end position="335"/>
    </location>
</feature>
<feature type="transmembrane region" description="Helical" evidence="6">
    <location>
        <begin position="81"/>
        <end position="103"/>
    </location>
</feature>
<dbReference type="Proteomes" id="UP000014760">
    <property type="component" value="Unassembled WGS sequence"/>
</dbReference>
<dbReference type="Gene3D" id="1.20.1250.20">
    <property type="entry name" value="MFS general substrate transporter like domains"/>
    <property type="match status" value="1"/>
</dbReference>
<feature type="transmembrane region" description="Helical" evidence="6">
    <location>
        <begin position="255"/>
        <end position="274"/>
    </location>
</feature>
<dbReference type="AlphaFoldDB" id="R7TWD4"/>
<evidence type="ECO:0000256" key="2">
    <source>
        <dbReference type="ARBA" id="ARBA00022692"/>
    </source>
</evidence>
<feature type="domain" description="Major facilitator superfamily (MFS) profile" evidence="7">
    <location>
        <begin position="1"/>
        <end position="369"/>
    </location>
</feature>
<organism evidence="8">
    <name type="scientific">Capitella teleta</name>
    <name type="common">Polychaete worm</name>
    <dbReference type="NCBI Taxonomy" id="283909"/>
    <lineage>
        <taxon>Eukaryota</taxon>
        <taxon>Metazoa</taxon>
        <taxon>Spiralia</taxon>
        <taxon>Lophotrochozoa</taxon>
        <taxon>Annelida</taxon>
        <taxon>Polychaeta</taxon>
        <taxon>Sedentaria</taxon>
        <taxon>Scolecida</taxon>
        <taxon>Capitellidae</taxon>
        <taxon>Capitella</taxon>
    </lineage>
</organism>
<evidence type="ECO:0000313" key="8">
    <source>
        <dbReference type="EMBL" id="ELT98228.1"/>
    </source>
</evidence>
<gene>
    <name evidence="8" type="ORF">CAPTEDRAFT_166395</name>
</gene>
<keyword evidence="2 6" id="KW-0812">Transmembrane</keyword>
<proteinExistence type="predicted"/>
<dbReference type="EMBL" id="KB308144">
    <property type="protein sequence ID" value="ELT98228.1"/>
    <property type="molecule type" value="Genomic_DNA"/>
</dbReference>
<feature type="transmembrane region" description="Helical" evidence="6">
    <location>
        <begin position="109"/>
        <end position="127"/>
    </location>
</feature>
<dbReference type="STRING" id="283909.R7TWD4"/>
<reference evidence="10" key="1">
    <citation type="submission" date="2012-12" db="EMBL/GenBank/DDBJ databases">
        <authorList>
            <person name="Hellsten U."/>
            <person name="Grimwood J."/>
            <person name="Chapman J.A."/>
            <person name="Shapiro H."/>
            <person name="Aerts A."/>
            <person name="Otillar R.P."/>
            <person name="Terry A.Y."/>
            <person name="Boore J.L."/>
            <person name="Simakov O."/>
            <person name="Marletaz F."/>
            <person name="Cho S.-J."/>
            <person name="Edsinger-Gonzales E."/>
            <person name="Havlak P."/>
            <person name="Kuo D.-H."/>
            <person name="Larsson T."/>
            <person name="Lv J."/>
            <person name="Arendt D."/>
            <person name="Savage R."/>
            <person name="Osoegawa K."/>
            <person name="de Jong P."/>
            <person name="Lindberg D.R."/>
            <person name="Seaver E.C."/>
            <person name="Weisblat D.A."/>
            <person name="Putnam N.H."/>
            <person name="Grigoriev I.V."/>
            <person name="Rokhsar D.S."/>
        </authorList>
    </citation>
    <scope>NUCLEOTIDE SEQUENCE</scope>
    <source>
        <strain evidence="10">I ESC-2004</strain>
    </source>
</reference>
<feature type="transmembrane region" description="Helical" evidence="6">
    <location>
        <begin position="196"/>
        <end position="213"/>
    </location>
</feature>
<dbReference type="SUPFAM" id="SSF103473">
    <property type="entry name" value="MFS general substrate transporter"/>
    <property type="match status" value="1"/>
</dbReference>
<dbReference type="EnsemblMetazoa" id="CapteT166395">
    <property type="protein sequence ID" value="CapteP166395"/>
    <property type="gene ID" value="CapteG166395"/>
</dbReference>
<dbReference type="HOGENOM" id="CLU_001265_33_5_1"/>
<keyword evidence="4 6" id="KW-0472">Membrane</keyword>
<evidence type="ECO:0000259" key="7">
    <source>
        <dbReference type="PROSITE" id="PS50850"/>
    </source>
</evidence>
<dbReference type="Pfam" id="PF00083">
    <property type="entry name" value="Sugar_tr"/>
    <property type="match status" value="1"/>
</dbReference>
<comment type="subcellular location">
    <subcellularLocation>
        <location evidence="1">Membrane</location>
        <topology evidence="1">Multi-pass membrane protein</topology>
    </subcellularLocation>
</comment>
<dbReference type="OMA" id="ADXTEIV"/>
<evidence type="ECO:0000313" key="10">
    <source>
        <dbReference type="Proteomes" id="UP000014760"/>
    </source>
</evidence>
<feature type="transmembrane region" description="Helical" evidence="6">
    <location>
        <begin position="347"/>
        <end position="364"/>
    </location>
</feature>
<feature type="transmembrane region" description="Helical" evidence="6">
    <location>
        <begin position="49"/>
        <end position="69"/>
    </location>
</feature>
<dbReference type="GO" id="GO:0022857">
    <property type="term" value="F:transmembrane transporter activity"/>
    <property type="evidence" value="ECO:0007669"/>
    <property type="project" value="InterPro"/>
</dbReference>
<dbReference type="GO" id="GO:0016020">
    <property type="term" value="C:membrane"/>
    <property type="evidence" value="ECO:0007669"/>
    <property type="project" value="UniProtKB-SubCell"/>
</dbReference>
<protein>
    <recommendedName>
        <fullName evidence="7">Major facilitator superfamily (MFS) profile domain-containing protein</fullName>
    </recommendedName>
</protein>
<feature type="transmembrane region" description="Helical" evidence="6">
    <location>
        <begin position="225"/>
        <end position="246"/>
    </location>
</feature>
<reference evidence="9" key="3">
    <citation type="submission" date="2015-06" db="UniProtKB">
        <authorList>
            <consortium name="EnsemblMetazoa"/>
        </authorList>
    </citation>
    <scope>IDENTIFICATION</scope>
</reference>
<evidence type="ECO:0000256" key="3">
    <source>
        <dbReference type="ARBA" id="ARBA00022989"/>
    </source>
</evidence>